<gene>
    <name evidence="2" type="ORF">O6P43_025934</name>
</gene>
<keyword evidence="1" id="KW-1133">Transmembrane helix</keyword>
<dbReference type="EMBL" id="JARAOO010000010">
    <property type="protein sequence ID" value="KAJ7954345.1"/>
    <property type="molecule type" value="Genomic_DNA"/>
</dbReference>
<reference evidence="2" key="1">
    <citation type="journal article" date="2023" name="Science">
        <title>Elucidation of the pathway for biosynthesis of saponin adjuvants from the soapbark tree.</title>
        <authorList>
            <person name="Reed J."/>
            <person name="Orme A."/>
            <person name="El-Demerdash A."/>
            <person name="Owen C."/>
            <person name="Martin L.B.B."/>
            <person name="Misra R.C."/>
            <person name="Kikuchi S."/>
            <person name="Rejzek M."/>
            <person name="Martin A.C."/>
            <person name="Harkess A."/>
            <person name="Leebens-Mack J."/>
            <person name="Louveau T."/>
            <person name="Stephenson M.J."/>
            <person name="Osbourn A."/>
        </authorList>
    </citation>
    <scope>NUCLEOTIDE SEQUENCE</scope>
    <source>
        <strain evidence="2">S10</strain>
    </source>
</reference>
<name>A0AAD7PGT5_QUISA</name>
<keyword evidence="1" id="KW-0812">Transmembrane</keyword>
<evidence type="ECO:0000256" key="1">
    <source>
        <dbReference type="SAM" id="Phobius"/>
    </source>
</evidence>
<feature type="transmembrane region" description="Helical" evidence="1">
    <location>
        <begin position="17"/>
        <end position="36"/>
    </location>
</feature>
<dbReference type="KEGG" id="qsa:O6P43_025934"/>
<organism evidence="2 3">
    <name type="scientific">Quillaja saponaria</name>
    <name type="common">Soap bark tree</name>
    <dbReference type="NCBI Taxonomy" id="32244"/>
    <lineage>
        <taxon>Eukaryota</taxon>
        <taxon>Viridiplantae</taxon>
        <taxon>Streptophyta</taxon>
        <taxon>Embryophyta</taxon>
        <taxon>Tracheophyta</taxon>
        <taxon>Spermatophyta</taxon>
        <taxon>Magnoliopsida</taxon>
        <taxon>eudicotyledons</taxon>
        <taxon>Gunneridae</taxon>
        <taxon>Pentapetalae</taxon>
        <taxon>rosids</taxon>
        <taxon>fabids</taxon>
        <taxon>Fabales</taxon>
        <taxon>Quillajaceae</taxon>
        <taxon>Quillaja</taxon>
    </lineage>
</organism>
<accession>A0AAD7PGT5</accession>
<evidence type="ECO:0000313" key="3">
    <source>
        <dbReference type="Proteomes" id="UP001163823"/>
    </source>
</evidence>
<evidence type="ECO:0000313" key="2">
    <source>
        <dbReference type="EMBL" id="KAJ7954345.1"/>
    </source>
</evidence>
<sequence>MVKTENLSQTVRNLLRFAFRSYIALFPFCSSMAASFTDDVSIERPLLKHVRDNVHGNIFLAPVLKNNHFGFLILLLPRELKKFDM</sequence>
<dbReference type="Proteomes" id="UP001163823">
    <property type="component" value="Chromosome 10"/>
</dbReference>
<keyword evidence="1" id="KW-0472">Membrane</keyword>
<keyword evidence="3" id="KW-1185">Reference proteome</keyword>
<protein>
    <submittedName>
        <fullName evidence="2">Metal-dependent phosphohydrolase</fullName>
    </submittedName>
</protein>
<dbReference type="AlphaFoldDB" id="A0AAD7PGT5"/>
<comment type="caution">
    <text evidence="2">The sequence shown here is derived from an EMBL/GenBank/DDBJ whole genome shotgun (WGS) entry which is preliminary data.</text>
</comment>
<feature type="transmembrane region" description="Helical" evidence="1">
    <location>
        <begin position="56"/>
        <end position="76"/>
    </location>
</feature>
<proteinExistence type="predicted"/>